<sequence>MTNELSICIKYTSINNIIINFSIKFENKNLCRYLSLINNYNPNE</sequence>
<protein>
    <submittedName>
        <fullName evidence="1">Uncharacterized protein</fullName>
    </submittedName>
</protein>
<name>H2EC09_9VIRU</name>
<accession>H2EC09</accession>
<proteinExistence type="predicted"/>
<dbReference type="EMBL" id="JN885992">
    <property type="protein sequence ID" value="AEX61947.1"/>
    <property type="molecule type" value="Genomic_DNA"/>
</dbReference>
<organism evidence="1">
    <name type="scientific">Megavirus courdo7</name>
    <dbReference type="NCBI Taxonomy" id="1128135"/>
    <lineage>
        <taxon>Viruses</taxon>
        <taxon>Varidnaviria</taxon>
        <taxon>Bamfordvirae</taxon>
        <taxon>Nucleocytoviricota</taxon>
        <taxon>Megaviricetes</taxon>
        <taxon>Imitervirales</taxon>
        <taxon>Mimiviridae</taxon>
        <taxon>Megamimivirinae</taxon>
        <taxon>Megavirus</taxon>
    </lineage>
</organism>
<reference evidence="1" key="1">
    <citation type="submission" date="2011-10" db="EMBL/GenBank/DDBJ databases">
        <title>Provirophages and transpovirons: unique mobilome of giant viruses.</title>
        <authorList>
            <person name="Desnues C."/>
            <person name="LaScola B."/>
            <person name="Yutin N."/>
            <person name="Fournous G."/>
            <person name="Koonin E."/>
            <person name="Raoult D."/>
        </authorList>
    </citation>
    <scope>NUCLEOTIDE SEQUENCE</scope>
    <source>
        <strain evidence="1">Mv13-c7</strain>
    </source>
</reference>
<gene>
    <name evidence="1" type="ORF">c7_L1085</name>
</gene>
<evidence type="ECO:0000313" key="1">
    <source>
        <dbReference type="EMBL" id="AEX61947.1"/>
    </source>
</evidence>